<evidence type="ECO:0000256" key="3">
    <source>
        <dbReference type="ARBA" id="ARBA00023274"/>
    </source>
</evidence>
<organism evidence="8">
    <name type="scientific">Streptosarcina moshanensis</name>
    <dbReference type="NCBI Taxonomy" id="3096259"/>
    <lineage>
        <taxon>Eukaryota</taxon>
        <taxon>Viridiplantae</taxon>
        <taxon>Streptophyta</taxon>
        <taxon>Klebsormidiophyceae</taxon>
        <taxon>Hormidiellales</taxon>
        <taxon>Hormidiellaceae</taxon>
        <taxon>Streptosarcina</taxon>
    </lineage>
</organism>
<dbReference type="GO" id="GO:0009507">
    <property type="term" value="C:chloroplast"/>
    <property type="evidence" value="ECO:0007669"/>
    <property type="project" value="UniProtKB-SubCell"/>
</dbReference>
<dbReference type="PROSITE" id="PS00467">
    <property type="entry name" value="RIBOSOMAL_L2"/>
    <property type="match status" value="1"/>
</dbReference>
<comment type="similarity">
    <text evidence="1 4">Belongs to the universal ribosomal protein uL2 family.</text>
</comment>
<dbReference type="SMART" id="SM01382">
    <property type="entry name" value="Ribosomal_L2_C"/>
    <property type="match status" value="1"/>
</dbReference>
<dbReference type="AlphaFoldDB" id="A0AAU7LK68"/>
<dbReference type="InterPro" id="IPR014726">
    <property type="entry name" value="Ribosomal_uL2_dom3"/>
</dbReference>
<dbReference type="GO" id="GO:0019843">
    <property type="term" value="F:rRNA binding"/>
    <property type="evidence" value="ECO:0007669"/>
    <property type="project" value="UniProtKB-UniRule"/>
</dbReference>
<reference evidence="8" key="1">
    <citation type="submission" date="2023-11" db="EMBL/GenBank/DDBJ databases">
        <authorList>
            <person name="Liu Y."/>
        </authorList>
    </citation>
    <scope>NUCLEOTIDE SEQUENCE</scope>
</reference>
<dbReference type="InterPro" id="IPR022669">
    <property type="entry name" value="Ribosomal_uL2_C"/>
</dbReference>
<dbReference type="EMBL" id="OR858607">
    <property type="protein sequence ID" value="XBP28978.1"/>
    <property type="molecule type" value="Genomic_DNA"/>
</dbReference>
<accession>A0AAU7LK68</accession>
<dbReference type="GO" id="GO:0005762">
    <property type="term" value="C:mitochondrial large ribosomal subunit"/>
    <property type="evidence" value="ECO:0007669"/>
    <property type="project" value="TreeGrafter"/>
</dbReference>
<dbReference type="Gene3D" id="2.40.50.140">
    <property type="entry name" value="Nucleic acid-binding proteins"/>
    <property type="match status" value="1"/>
</dbReference>
<dbReference type="FunFam" id="2.30.30.30:FF:000001">
    <property type="entry name" value="50S ribosomal protein L2"/>
    <property type="match status" value="1"/>
</dbReference>
<dbReference type="Gene3D" id="4.10.950.10">
    <property type="entry name" value="Ribosomal protein L2, domain 3"/>
    <property type="match status" value="1"/>
</dbReference>
<evidence type="ECO:0000259" key="7">
    <source>
        <dbReference type="SMART" id="SM01383"/>
    </source>
</evidence>
<sequence>MNANLVQDSSSKACNQLVWGWKKTYQPKHHKALTVGQHREKGRNNRGVITARHRGGGHKRLYRRIDFRRDRLGVPARITGIEYDPNRSARIALVAYADGTKGYILHAKELKPGDGIVSGPESPILVGNTLPLSKIPLGTSLHNIEFQPGKGGQIARAAGSVVQLIAKEGKFATLRMPSGEVRLVSQSCNATIGQVAQPSSTSHLAHKAGWRRWLGKRPKVRGAAMNPVDHPHGGGEGKAPIGRKSPMTPWGLPALGRRTREKHRYSDALIIRRRKSSKKLG</sequence>
<geneLocation type="chloroplast" evidence="8"/>
<dbReference type="InterPro" id="IPR002171">
    <property type="entry name" value="Ribosomal_uL2"/>
</dbReference>
<feature type="region of interest" description="Disordered" evidence="5">
    <location>
        <begin position="223"/>
        <end position="281"/>
    </location>
</feature>
<comment type="subcellular location">
    <subcellularLocation>
        <location evidence="4">Plastid</location>
        <location evidence="4">Chloroplast</location>
    </subcellularLocation>
</comment>
<dbReference type="PANTHER" id="PTHR13691">
    <property type="entry name" value="RIBOSOMAL PROTEIN L2"/>
    <property type="match status" value="1"/>
</dbReference>
<proteinExistence type="inferred from homology"/>
<dbReference type="SMART" id="SM01383">
    <property type="entry name" value="Ribosomal_L2"/>
    <property type="match status" value="1"/>
</dbReference>
<name>A0AAU7LK68_9VIRI</name>
<dbReference type="InterPro" id="IPR012340">
    <property type="entry name" value="NA-bd_OB-fold"/>
</dbReference>
<dbReference type="InterPro" id="IPR005880">
    <property type="entry name" value="Ribosomal_uL2_bac/org-type"/>
</dbReference>
<dbReference type="PIRSF" id="PIRSF002158">
    <property type="entry name" value="Ribosomal_L2"/>
    <property type="match status" value="1"/>
</dbReference>
<evidence type="ECO:0000259" key="6">
    <source>
        <dbReference type="SMART" id="SM01382"/>
    </source>
</evidence>
<gene>
    <name evidence="4 8" type="primary">rpl2</name>
</gene>
<dbReference type="InterPro" id="IPR022666">
    <property type="entry name" value="Ribosomal_uL2_RNA-bd_dom"/>
</dbReference>
<keyword evidence="8" id="KW-0934">Plastid</keyword>
<evidence type="ECO:0000256" key="2">
    <source>
        <dbReference type="ARBA" id="ARBA00022980"/>
    </source>
</evidence>
<feature type="domain" description="Large ribosomal subunit protein uL2 C-terminal" evidence="6">
    <location>
        <begin position="124"/>
        <end position="253"/>
    </location>
</feature>
<dbReference type="Gene3D" id="2.30.30.30">
    <property type="match status" value="1"/>
</dbReference>
<evidence type="ECO:0000256" key="5">
    <source>
        <dbReference type="SAM" id="MobiDB-lite"/>
    </source>
</evidence>
<dbReference type="NCBIfam" id="TIGR01171">
    <property type="entry name" value="rplB_bact"/>
    <property type="match status" value="1"/>
</dbReference>
<feature type="domain" description="Large ribosomal subunit protein uL2 RNA-binding" evidence="7">
    <location>
        <begin position="42"/>
        <end position="118"/>
    </location>
</feature>
<dbReference type="HAMAP" id="MF_01320_B">
    <property type="entry name" value="Ribosomal_uL2_B"/>
    <property type="match status" value="1"/>
</dbReference>
<evidence type="ECO:0000256" key="4">
    <source>
        <dbReference type="HAMAP-Rule" id="MF_01320"/>
    </source>
</evidence>
<dbReference type="GO" id="GO:0032543">
    <property type="term" value="P:mitochondrial translation"/>
    <property type="evidence" value="ECO:0007669"/>
    <property type="project" value="TreeGrafter"/>
</dbReference>
<keyword evidence="8" id="KW-0150">Chloroplast</keyword>
<keyword evidence="2 4" id="KW-0689">Ribosomal protein</keyword>
<comment type="subunit">
    <text evidence="4">Part of the 50S ribosomal subunit.</text>
</comment>
<dbReference type="SUPFAM" id="SSF50249">
    <property type="entry name" value="Nucleic acid-binding proteins"/>
    <property type="match status" value="1"/>
</dbReference>
<dbReference type="InterPro" id="IPR022671">
    <property type="entry name" value="Ribosomal_uL2_CS"/>
</dbReference>
<dbReference type="FunFam" id="4.10.950.10:FF:000001">
    <property type="entry name" value="50S ribosomal protein L2"/>
    <property type="match status" value="1"/>
</dbReference>
<dbReference type="InterPro" id="IPR008991">
    <property type="entry name" value="Translation_prot_SH3-like_sf"/>
</dbReference>
<dbReference type="GO" id="GO:0016740">
    <property type="term" value="F:transferase activity"/>
    <property type="evidence" value="ECO:0007669"/>
    <property type="project" value="InterPro"/>
</dbReference>
<dbReference type="SUPFAM" id="SSF50104">
    <property type="entry name" value="Translation proteins SH3-like domain"/>
    <property type="match status" value="1"/>
</dbReference>
<feature type="compositionally biased region" description="Basic residues" evidence="5">
    <location>
        <begin position="271"/>
        <end position="281"/>
    </location>
</feature>
<dbReference type="GO" id="GO:0003735">
    <property type="term" value="F:structural constituent of ribosome"/>
    <property type="evidence" value="ECO:0007669"/>
    <property type="project" value="InterPro"/>
</dbReference>
<dbReference type="Pfam" id="PF00181">
    <property type="entry name" value="Ribosomal_L2_N"/>
    <property type="match status" value="1"/>
</dbReference>
<evidence type="ECO:0000256" key="1">
    <source>
        <dbReference type="ARBA" id="ARBA00005636"/>
    </source>
</evidence>
<protein>
    <recommendedName>
        <fullName evidence="4">Large ribosomal subunit protein uL2c</fullName>
    </recommendedName>
</protein>
<dbReference type="PANTHER" id="PTHR13691:SF5">
    <property type="entry name" value="LARGE RIBOSOMAL SUBUNIT PROTEIN UL2M"/>
    <property type="match status" value="1"/>
</dbReference>
<keyword evidence="3 4" id="KW-0687">Ribonucleoprotein</keyword>
<dbReference type="Pfam" id="PF03947">
    <property type="entry name" value="Ribosomal_L2_C"/>
    <property type="match status" value="1"/>
</dbReference>
<evidence type="ECO:0000313" key="8">
    <source>
        <dbReference type="EMBL" id="XBP28978.1"/>
    </source>
</evidence>
<dbReference type="InterPro" id="IPR014722">
    <property type="entry name" value="Rib_uL2_dom2"/>
</dbReference>